<name>A0A6G1KKW8_9PLEO</name>
<accession>A0A6G1KKW8</accession>
<evidence type="ECO:0000313" key="6">
    <source>
        <dbReference type="Proteomes" id="UP000799428"/>
    </source>
</evidence>
<keyword evidence="2" id="KW-0285">Flavoprotein</keyword>
<evidence type="ECO:0000256" key="4">
    <source>
        <dbReference type="ARBA" id="ARBA00023002"/>
    </source>
</evidence>
<reference evidence="5" key="1">
    <citation type="journal article" date="2020" name="Stud. Mycol.">
        <title>101 Dothideomycetes genomes: a test case for predicting lifestyles and emergence of pathogens.</title>
        <authorList>
            <person name="Haridas S."/>
            <person name="Albert R."/>
            <person name="Binder M."/>
            <person name="Bloem J."/>
            <person name="Labutti K."/>
            <person name="Salamov A."/>
            <person name="Andreopoulos B."/>
            <person name="Baker S."/>
            <person name="Barry K."/>
            <person name="Bills G."/>
            <person name="Bluhm B."/>
            <person name="Cannon C."/>
            <person name="Castanera R."/>
            <person name="Culley D."/>
            <person name="Daum C."/>
            <person name="Ezra D."/>
            <person name="Gonzalez J."/>
            <person name="Henrissat B."/>
            <person name="Kuo A."/>
            <person name="Liang C."/>
            <person name="Lipzen A."/>
            <person name="Lutzoni F."/>
            <person name="Magnuson J."/>
            <person name="Mondo S."/>
            <person name="Nolan M."/>
            <person name="Ohm R."/>
            <person name="Pangilinan J."/>
            <person name="Park H.-J."/>
            <person name="Ramirez L."/>
            <person name="Alfaro M."/>
            <person name="Sun H."/>
            <person name="Tritt A."/>
            <person name="Yoshinaga Y."/>
            <person name="Zwiers L.-H."/>
            <person name="Turgeon B."/>
            <person name="Goodwin S."/>
            <person name="Spatafora J."/>
            <person name="Crous P."/>
            <person name="Grigoriev I."/>
        </authorList>
    </citation>
    <scope>NUCLEOTIDE SEQUENCE</scope>
    <source>
        <strain evidence="5">CBS 279.74</strain>
    </source>
</reference>
<dbReference type="Pfam" id="PF00743">
    <property type="entry name" value="FMO-like"/>
    <property type="match status" value="1"/>
</dbReference>
<dbReference type="EMBL" id="MU005765">
    <property type="protein sequence ID" value="KAF2713478.1"/>
    <property type="molecule type" value="Genomic_DNA"/>
</dbReference>
<dbReference type="InterPro" id="IPR020946">
    <property type="entry name" value="Flavin_mOase-like"/>
</dbReference>
<evidence type="ECO:0000313" key="5">
    <source>
        <dbReference type="EMBL" id="KAF2713478.1"/>
    </source>
</evidence>
<dbReference type="SUPFAM" id="SSF51905">
    <property type="entry name" value="FAD/NAD(P)-binding domain"/>
    <property type="match status" value="3"/>
</dbReference>
<dbReference type="Proteomes" id="UP000799428">
    <property type="component" value="Unassembled WGS sequence"/>
</dbReference>
<evidence type="ECO:0000256" key="2">
    <source>
        <dbReference type="ARBA" id="ARBA00022630"/>
    </source>
</evidence>
<keyword evidence="6" id="KW-1185">Reference proteome</keyword>
<dbReference type="GO" id="GO:0004499">
    <property type="term" value="F:N,N-dimethylaniline monooxygenase activity"/>
    <property type="evidence" value="ECO:0007669"/>
    <property type="project" value="InterPro"/>
</dbReference>
<keyword evidence="3" id="KW-0274">FAD</keyword>
<keyword evidence="5" id="KW-0503">Monooxygenase</keyword>
<proteinExistence type="inferred from homology"/>
<dbReference type="PANTHER" id="PTHR42877:SF8">
    <property type="entry name" value="MONOOXYGENASE"/>
    <property type="match status" value="1"/>
</dbReference>
<protein>
    <submittedName>
        <fullName evidence="5">Cyclohexanone monooxygenase</fullName>
    </submittedName>
</protein>
<dbReference type="Gene3D" id="3.50.50.60">
    <property type="entry name" value="FAD/NAD(P)-binding domain"/>
    <property type="match status" value="2"/>
</dbReference>
<dbReference type="GO" id="GO:0050660">
    <property type="term" value="F:flavin adenine dinucleotide binding"/>
    <property type="evidence" value="ECO:0007669"/>
    <property type="project" value="InterPro"/>
</dbReference>
<dbReference type="OrthoDB" id="74360at2759"/>
<keyword evidence="4" id="KW-0560">Oxidoreductase</keyword>
<dbReference type="AlphaFoldDB" id="A0A6G1KKW8"/>
<evidence type="ECO:0000256" key="1">
    <source>
        <dbReference type="ARBA" id="ARBA00010139"/>
    </source>
</evidence>
<dbReference type="GO" id="GO:0050661">
    <property type="term" value="F:NADP binding"/>
    <property type="evidence" value="ECO:0007669"/>
    <property type="project" value="InterPro"/>
</dbReference>
<organism evidence="5 6">
    <name type="scientific">Pleomassaria siparia CBS 279.74</name>
    <dbReference type="NCBI Taxonomy" id="1314801"/>
    <lineage>
        <taxon>Eukaryota</taxon>
        <taxon>Fungi</taxon>
        <taxon>Dikarya</taxon>
        <taxon>Ascomycota</taxon>
        <taxon>Pezizomycotina</taxon>
        <taxon>Dothideomycetes</taxon>
        <taxon>Pleosporomycetidae</taxon>
        <taxon>Pleosporales</taxon>
        <taxon>Pleomassariaceae</taxon>
        <taxon>Pleomassaria</taxon>
    </lineage>
</organism>
<sequence length="583" mass="65912">MHFSSAQISTPNEEPSSIKILPQWHSKPNHLRVICVGAGAAGLLVAYKMKMNFSNYDLVCYEKNDDVGGTWYENKYPGCACDVPAHAYTLSFEPKTDWSTFYAYGPEIRQYFSDFAAKYDLFKFVKLNSRVQSATWDEATGQYAVEVSVNGKTVKDYCHVFINGTGFLNDWKWPAIPGLHDFKGQLLHSAAWDIKADWKDKTVGIIGTGSSAIQIVPQIQKTASHLTAFMRSVTWISPPIADAALEQEKKSKMAALGDESEPDMKQYWYTDGEKQRFRDDPGFHLAYRRTLEASVNAAFDMFIRDSEASKAADEGMRAEMKRRIGPGHEELKEKLIPSWPPGCRRITPGDGYLEALVKPNVTTVHKEIVKIVPEGVVDDSGKVHKFDMLICATGFNLAFAPRFGVYGVNGVSMADEFNPEPNVYLAVTVPKFPNYFVINGVRGNWAAGVALPSHEVQVDYILKCAKRMQLEQIKALEVKEEPTRQLNAWIDEWHKGSVWNANCKSWYKNNIVGGKLWIWGGSALHYMNTIREVKYEHYDVRYKDGGNMWDHLGNGRVKAEVEHTFDKLAPYIRNQDSPWTIEA</sequence>
<dbReference type="PANTHER" id="PTHR42877">
    <property type="entry name" value="L-ORNITHINE N(5)-MONOOXYGENASE-RELATED"/>
    <property type="match status" value="1"/>
</dbReference>
<dbReference type="InterPro" id="IPR051209">
    <property type="entry name" value="FAD-bind_Monooxygenase_sf"/>
</dbReference>
<dbReference type="InterPro" id="IPR036188">
    <property type="entry name" value="FAD/NAD-bd_sf"/>
</dbReference>
<comment type="similarity">
    <text evidence="1">Belongs to the FAD-binding monooxygenase family.</text>
</comment>
<gene>
    <name evidence="5" type="ORF">K504DRAFT_472815</name>
</gene>
<evidence type="ECO:0000256" key="3">
    <source>
        <dbReference type="ARBA" id="ARBA00022827"/>
    </source>
</evidence>